<dbReference type="Pfam" id="PF00381">
    <property type="entry name" value="PTS-HPr"/>
    <property type="match status" value="1"/>
</dbReference>
<dbReference type="Proteomes" id="UP000824007">
    <property type="component" value="Unassembled WGS sequence"/>
</dbReference>
<comment type="caution">
    <text evidence="2">The sequence shown here is derived from an EMBL/GenBank/DDBJ whole genome shotgun (WGS) entry which is preliminary data.</text>
</comment>
<dbReference type="InterPro" id="IPR035895">
    <property type="entry name" value="HPr-like_sf"/>
</dbReference>
<evidence type="ECO:0000313" key="3">
    <source>
        <dbReference type="Proteomes" id="UP000824007"/>
    </source>
</evidence>
<feature type="domain" description="HPr" evidence="1">
    <location>
        <begin position="1"/>
        <end position="82"/>
    </location>
</feature>
<evidence type="ECO:0000313" key="2">
    <source>
        <dbReference type="EMBL" id="HIY59869.1"/>
    </source>
</evidence>
<accession>A0A9D1YNZ9</accession>
<dbReference type="EMBL" id="DXDD01000050">
    <property type="protein sequence ID" value="HIY59869.1"/>
    <property type="molecule type" value="Genomic_DNA"/>
</dbReference>
<dbReference type="Gene3D" id="3.30.1340.10">
    <property type="entry name" value="HPr-like"/>
    <property type="match status" value="1"/>
</dbReference>
<dbReference type="SUPFAM" id="SSF55594">
    <property type="entry name" value="HPr-like"/>
    <property type="match status" value="1"/>
</dbReference>
<reference evidence="2" key="1">
    <citation type="journal article" date="2021" name="PeerJ">
        <title>Extensive microbial diversity within the chicken gut microbiome revealed by metagenomics and culture.</title>
        <authorList>
            <person name="Gilroy R."/>
            <person name="Ravi A."/>
            <person name="Getino M."/>
            <person name="Pursley I."/>
            <person name="Horton D.L."/>
            <person name="Alikhan N.F."/>
            <person name="Baker D."/>
            <person name="Gharbi K."/>
            <person name="Hall N."/>
            <person name="Watson M."/>
            <person name="Adriaenssens E.M."/>
            <person name="Foster-Nyarko E."/>
            <person name="Jarju S."/>
            <person name="Secka A."/>
            <person name="Antonio M."/>
            <person name="Oren A."/>
            <person name="Chaudhuri R.R."/>
            <person name="La Ragione R."/>
            <person name="Hildebrand F."/>
            <person name="Pallen M.J."/>
        </authorList>
    </citation>
    <scope>NUCLEOTIDE SEQUENCE</scope>
    <source>
        <strain evidence="2">ChiSxjej3B15-24422</strain>
    </source>
</reference>
<reference evidence="2" key="2">
    <citation type="submission" date="2021-04" db="EMBL/GenBank/DDBJ databases">
        <authorList>
            <person name="Gilroy R."/>
        </authorList>
    </citation>
    <scope>NUCLEOTIDE SEQUENCE</scope>
    <source>
        <strain evidence="2">ChiSxjej3B15-24422</strain>
    </source>
</reference>
<gene>
    <name evidence="2" type="ORF">H9831_04180</name>
</gene>
<dbReference type="InterPro" id="IPR000032">
    <property type="entry name" value="HPr-like"/>
</dbReference>
<dbReference type="PROSITE" id="PS51350">
    <property type="entry name" value="PTS_HPR_DOM"/>
    <property type="match status" value="1"/>
</dbReference>
<organism evidence="2 3">
    <name type="scientific">Candidatus Eisenbergiella pullistercoris</name>
    <dbReference type="NCBI Taxonomy" id="2838555"/>
    <lineage>
        <taxon>Bacteria</taxon>
        <taxon>Bacillati</taxon>
        <taxon>Bacillota</taxon>
        <taxon>Clostridia</taxon>
        <taxon>Lachnospirales</taxon>
        <taxon>Lachnospiraceae</taxon>
        <taxon>Eisenbergiella</taxon>
    </lineage>
</organism>
<dbReference type="AlphaFoldDB" id="A0A9D1YNZ9"/>
<evidence type="ECO:0000259" key="1">
    <source>
        <dbReference type="PROSITE" id="PS51350"/>
    </source>
</evidence>
<name>A0A9D1YNZ9_9FIRM</name>
<protein>
    <submittedName>
        <fullName evidence="2">HPr family phosphocarrier protein</fullName>
    </submittedName>
</protein>
<sequence>MEAVRSVKIYLNNADEVWKFVNTIRKFSGEYDLAAGSYTVDAKSILGVCALGTKKPLELKLVDSKGEENRLLTALGQYLVRE</sequence>
<proteinExistence type="predicted"/>